<protein>
    <recommendedName>
        <fullName evidence="2">RBR-type E3 ubiquitin transferase</fullName>
        <ecNumber evidence="2">2.3.2.31</ecNumber>
    </recommendedName>
</protein>
<dbReference type="AlphaFoldDB" id="A0AA38U9J7"/>
<keyword evidence="11" id="KW-1185">Reference proteome</keyword>
<organism evidence="10 11">
    <name type="scientific">Lentinula raphanica</name>
    <dbReference type="NCBI Taxonomy" id="153919"/>
    <lineage>
        <taxon>Eukaryota</taxon>
        <taxon>Fungi</taxon>
        <taxon>Dikarya</taxon>
        <taxon>Basidiomycota</taxon>
        <taxon>Agaricomycotina</taxon>
        <taxon>Agaricomycetes</taxon>
        <taxon>Agaricomycetidae</taxon>
        <taxon>Agaricales</taxon>
        <taxon>Marasmiineae</taxon>
        <taxon>Omphalotaceae</taxon>
        <taxon>Lentinula</taxon>
    </lineage>
</organism>
<dbReference type="EC" id="2.3.2.31" evidence="2"/>
<keyword evidence="8" id="KW-0862">Zinc</keyword>
<dbReference type="PANTHER" id="PTHR11685">
    <property type="entry name" value="RBR FAMILY RING FINGER AND IBR DOMAIN-CONTAINING"/>
    <property type="match status" value="1"/>
</dbReference>
<evidence type="ECO:0000256" key="7">
    <source>
        <dbReference type="ARBA" id="ARBA00022786"/>
    </source>
</evidence>
<feature type="domain" description="RING-type" evidence="9">
    <location>
        <begin position="14"/>
        <end position="207"/>
    </location>
</feature>
<evidence type="ECO:0000256" key="5">
    <source>
        <dbReference type="ARBA" id="ARBA00022737"/>
    </source>
</evidence>
<keyword evidence="4" id="KW-0479">Metal-binding</keyword>
<dbReference type="EMBL" id="MU806562">
    <property type="protein sequence ID" value="KAJ3834225.1"/>
    <property type="molecule type" value="Genomic_DNA"/>
</dbReference>
<gene>
    <name evidence="10" type="ORF">F5878DRAFT_696974</name>
</gene>
<evidence type="ECO:0000256" key="8">
    <source>
        <dbReference type="ARBA" id="ARBA00022833"/>
    </source>
</evidence>
<evidence type="ECO:0000256" key="1">
    <source>
        <dbReference type="ARBA" id="ARBA00001798"/>
    </source>
</evidence>
<sequence length="359" mass="40564">FLTSSGSISIISHLRVECVSCANSFQRSANTFQAPCEHYYCSDCLRRFVEASIGDESLFPLRCCQQSMPSEDVLSVLPPDLRTKFRSKAREYGTLASDRVYCATPTCSEFLGSSKHLDRNAPCRLCSTSTCTLCKQRSHPHENCNHAALTSLRALARERQWQTCPGCGSIIELRDGCNHVTCRCHMEFCYVCAAPWKTCACPQWNREDEADVEDEEEIEEWREAVIPPRRIDDVWGPRAHAPVIPDVWGPRAEAPVIPPMWIDEGVRVPRAAPIIGPIIGPPIWTAPIPPNPVAWIGSQARELPGPYQTCPPHQWQYRYQQPQWGGCQLCGYHRPLFYRDCGYCHLFTMVCEGCTRVNT</sequence>
<dbReference type="Pfam" id="PF01485">
    <property type="entry name" value="IBR"/>
    <property type="match status" value="2"/>
</dbReference>
<evidence type="ECO:0000313" key="11">
    <source>
        <dbReference type="Proteomes" id="UP001163846"/>
    </source>
</evidence>
<evidence type="ECO:0000256" key="2">
    <source>
        <dbReference type="ARBA" id="ARBA00012251"/>
    </source>
</evidence>
<dbReference type="Proteomes" id="UP001163846">
    <property type="component" value="Unassembled WGS sequence"/>
</dbReference>
<evidence type="ECO:0000259" key="9">
    <source>
        <dbReference type="PROSITE" id="PS51873"/>
    </source>
</evidence>
<feature type="non-terminal residue" evidence="10">
    <location>
        <position position="359"/>
    </location>
</feature>
<dbReference type="Gene3D" id="1.20.120.1750">
    <property type="match status" value="1"/>
</dbReference>
<proteinExistence type="predicted"/>
<dbReference type="InterPro" id="IPR031127">
    <property type="entry name" value="E3_UB_ligase_RBR"/>
</dbReference>
<dbReference type="Gene3D" id="3.30.40.10">
    <property type="entry name" value="Zinc/RING finger domain, C3HC4 (zinc finger)"/>
    <property type="match status" value="1"/>
</dbReference>
<evidence type="ECO:0000256" key="3">
    <source>
        <dbReference type="ARBA" id="ARBA00022679"/>
    </source>
</evidence>
<dbReference type="SUPFAM" id="SSF57850">
    <property type="entry name" value="RING/U-box"/>
    <property type="match status" value="2"/>
</dbReference>
<dbReference type="InterPro" id="IPR017907">
    <property type="entry name" value="Znf_RING_CS"/>
</dbReference>
<reference evidence="10" key="1">
    <citation type="submission" date="2022-08" db="EMBL/GenBank/DDBJ databases">
        <authorList>
            <consortium name="DOE Joint Genome Institute"/>
            <person name="Min B."/>
            <person name="Riley R."/>
            <person name="Sierra-Patev S."/>
            <person name="Naranjo-Ortiz M."/>
            <person name="Looney B."/>
            <person name="Konkel Z."/>
            <person name="Slot J.C."/>
            <person name="Sakamoto Y."/>
            <person name="Steenwyk J.L."/>
            <person name="Rokas A."/>
            <person name="Carro J."/>
            <person name="Camarero S."/>
            <person name="Ferreira P."/>
            <person name="Molpeceres G."/>
            <person name="Ruiz-Duenas F.J."/>
            <person name="Serrano A."/>
            <person name="Henrissat B."/>
            <person name="Drula E."/>
            <person name="Hughes K.W."/>
            <person name="Mata J.L."/>
            <person name="Ishikawa N.K."/>
            <person name="Vargas-Isla R."/>
            <person name="Ushijima S."/>
            <person name="Smith C.A."/>
            <person name="Ahrendt S."/>
            <person name="Andreopoulos W."/>
            <person name="He G."/>
            <person name="Labutti K."/>
            <person name="Lipzen A."/>
            <person name="Ng V."/>
            <person name="Sandor L."/>
            <person name="Barry K."/>
            <person name="Martinez A.T."/>
            <person name="Xiao Y."/>
            <person name="Gibbons J.G."/>
            <person name="Terashima K."/>
            <person name="Hibbett D.S."/>
            <person name="Grigoriev I.V."/>
        </authorList>
    </citation>
    <scope>NUCLEOTIDE SEQUENCE</scope>
    <source>
        <strain evidence="10">TFB9207</strain>
    </source>
</reference>
<comment type="catalytic activity">
    <reaction evidence="1">
        <text>[E2 ubiquitin-conjugating enzyme]-S-ubiquitinyl-L-cysteine + [acceptor protein]-L-lysine = [E2 ubiquitin-conjugating enzyme]-L-cysteine + [acceptor protein]-N(6)-ubiquitinyl-L-lysine.</text>
        <dbReference type="EC" id="2.3.2.31"/>
    </reaction>
</comment>
<dbReference type="PROSITE" id="PS51873">
    <property type="entry name" value="TRIAD"/>
    <property type="match status" value="1"/>
</dbReference>
<keyword evidence="5" id="KW-0677">Repeat</keyword>
<dbReference type="GO" id="GO:0061630">
    <property type="term" value="F:ubiquitin protein ligase activity"/>
    <property type="evidence" value="ECO:0007669"/>
    <property type="project" value="UniProtKB-EC"/>
</dbReference>
<dbReference type="InterPro" id="IPR013083">
    <property type="entry name" value="Znf_RING/FYVE/PHD"/>
</dbReference>
<evidence type="ECO:0000256" key="4">
    <source>
        <dbReference type="ARBA" id="ARBA00022723"/>
    </source>
</evidence>
<dbReference type="CDD" id="cd22584">
    <property type="entry name" value="Rcat_RBR_unk"/>
    <property type="match status" value="1"/>
</dbReference>
<accession>A0AA38U9J7</accession>
<evidence type="ECO:0000313" key="10">
    <source>
        <dbReference type="EMBL" id="KAJ3834225.1"/>
    </source>
</evidence>
<name>A0AA38U9J7_9AGAR</name>
<dbReference type="GO" id="GO:0008270">
    <property type="term" value="F:zinc ion binding"/>
    <property type="evidence" value="ECO:0007669"/>
    <property type="project" value="UniProtKB-KW"/>
</dbReference>
<comment type="caution">
    <text evidence="10">The sequence shown here is derived from an EMBL/GenBank/DDBJ whole genome shotgun (WGS) entry which is preliminary data.</text>
</comment>
<keyword evidence="7" id="KW-0833">Ubl conjugation pathway</keyword>
<dbReference type="InterPro" id="IPR044066">
    <property type="entry name" value="TRIAD_supradom"/>
</dbReference>
<dbReference type="GO" id="GO:0016567">
    <property type="term" value="P:protein ubiquitination"/>
    <property type="evidence" value="ECO:0007669"/>
    <property type="project" value="InterPro"/>
</dbReference>
<dbReference type="SMART" id="SM00647">
    <property type="entry name" value="IBR"/>
    <property type="match status" value="2"/>
</dbReference>
<dbReference type="InterPro" id="IPR002867">
    <property type="entry name" value="IBR_dom"/>
</dbReference>
<keyword evidence="3" id="KW-0808">Transferase</keyword>
<evidence type="ECO:0000256" key="6">
    <source>
        <dbReference type="ARBA" id="ARBA00022771"/>
    </source>
</evidence>
<keyword evidence="6" id="KW-0863">Zinc-finger</keyword>
<dbReference type="PROSITE" id="PS00518">
    <property type="entry name" value="ZF_RING_1"/>
    <property type="match status" value="1"/>
</dbReference>